<proteinExistence type="predicted"/>
<dbReference type="Proteomes" id="UP001237823">
    <property type="component" value="Unassembled WGS sequence"/>
</dbReference>
<gene>
    <name evidence="3" type="ORF">QUG92_15115</name>
</gene>
<feature type="compositionally biased region" description="Low complexity" evidence="1">
    <location>
        <begin position="61"/>
        <end position="73"/>
    </location>
</feature>
<reference evidence="3 4" key="1">
    <citation type="submission" date="2023-06" db="EMBL/GenBank/DDBJ databases">
        <authorList>
            <person name="Feng G."/>
            <person name="Li J."/>
            <person name="Zhu H."/>
        </authorList>
    </citation>
    <scope>NUCLEOTIDE SEQUENCE [LARGE SCALE GENOMIC DNA]</scope>
    <source>
        <strain evidence="3 4">RHCKG23</strain>
    </source>
</reference>
<comment type="caution">
    <text evidence="3">The sequence shown here is derived from an EMBL/GenBank/DDBJ whole genome shotgun (WGS) entry which is preliminary data.</text>
</comment>
<evidence type="ECO:0000313" key="4">
    <source>
        <dbReference type="Proteomes" id="UP001237823"/>
    </source>
</evidence>
<protein>
    <submittedName>
        <fullName evidence="3">Uncharacterized protein</fullName>
    </submittedName>
</protein>
<feature type="transmembrane region" description="Helical" evidence="2">
    <location>
        <begin position="29"/>
        <end position="54"/>
    </location>
</feature>
<organism evidence="3 4">
    <name type="scientific">Curtobacterium citri</name>
    <dbReference type="NCBI Taxonomy" id="3055139"/>
    <lineage>
        <taxon>Bacteria</taxon>
        <taxon>Bacillati</taxon>
        <taxon>Actinomycetota</taxon>
        <taxon>Actinomycetes</taxon>
        <taxon>Micrococcales</taxon>
        <taxon>Microbacteriaceae</taxon>
        <taxon>Curtobacterium</taxon>
    </lineage>
</organism>
<keyword evidence="2" id="KW-1133">Transmembrane helix</keyword>
<name>A0ABT7TA36_9MICO</name>
<keyword evidence="2" id="KW-0812">Transmembrane</keyword>
<accession>A0ABT7TA36</accession>
<keyword evidence="4" id="KW-1185">Reference proteome</keyword>
<sequence>MGDELQRMLVSMKQHVLERAESRPRRRRLTGIAIGVVSVLLLGAAGGGVALGLIPTSLTAEPTPTATSTPEQTVSETPSGAPVVGRPTPRPTPTSTPTSTRAPYSVADPSTWTISGNEVGPIALAAPIAGELDDLGSAYTREVEYACPAPEVTNWNRPDSPGLTVIEGDDGTVSAVAIGSGPAGDDPGPTTAEGFGTGSTVEELRAAYPDLTFVPSSYGPEPDGPSAQWTIERNGYHVTFVTGEDGRTVGIVWVSSVAQAPPEFCG</sequence>
<dbReference type="EMBL" id="JAUCML010000012">
    <property type="protein sequence ID" value="MDM7886438.1"/>
    <property type="molecule type" value="Genomic_DNA"/>
</dbReference>
<evidence type="ECO:0000256" key="1">
    <source>
        <dbReference type="SAM" id="MobiDB-lite"/>
    </source>
</evidence>
<keyword evidence="2" id="KW-0472">Membrane</keyword>
<evidence type="ECO:0000313" key="3">
    <source>
        <dbReference type="EMBL" id="MDM7886438.1"/>
    </source>
</evidence>
<feature type="region of interest" description="Disordered" evidence="1">
    <location>
        <begin position="61"/>
        <end position="106"/>
    </location>
</feature>
<evidence type="ECO:0000256" key="2">
    <source>
        <dbReference type="SAM" id="Phobius"/>
    </source>
</evidence>